<keyword evidence="4 5" id="KW-0408">Iron</keyword>
<keyword evidence="3 5" id="KW-0479">Metal-binding</keyword>
<name>A0A6A6NU35_9PEZI</name>
<feature type="region of interest" description="Disordered" evidence="7">
    <location>
        <begin position="499"/>
        <end position="530"/>
    </location>
</feature>
<keyword evidence="6" id="KW-0503">Monooxygenase</keyword>
<keyword evidence="9" id="KW-1185">Reference proteome</keyword>
<dbReference type="OrthoDB" id="1470350at2759"/>
<dbReference type="InterPro" id="IPR036396">
    <property type="entry name" value="Cyt_P450_sf"/>
</dbReference>
<evidence type="ECO:0000256" key="2">
    <source>
        <dbReference type="ARBA" id="ARBA00010617"/>
    </source>
</evidence>
<dbReference type="Pfam" id="PF00067">
    <property type="entry name" value="p450"/>
    <property type="match status" value="1"/>
</dbReference>
<organism evidence="8 9">
    <name type="scientific">Lineolata rhizophorae</name>
    <dbReference type="NCBI Taxonomy" id="578093"/>
    <lineage>
        <taxon>Eukaryota</taxon>
        <taxon>Fungi</taxon>
        <taxon>Dikarya</taxon>
        <taxon>Ascomycota</taxon>
        <taxon>Pezizomycotina</taxon>
        <taxon>Dothideomycetes</taxon>
        <taxon>Dothideomycetes incertae sedis</taxon>
        <taxon>Lineolatales</taxon>
        <taxon>Lineolataceae</taxon>
        <taxon>Lineolata</taxon>
    </lineage>
</organism>
<dbReference type="GO" id="GO:0005506">
    <property type="term" value="F:iron ion binding"/>
    <property type="evidence" value="ECO:0007669"/>
    <property type="project" value="InterPro"/>
</dbReference>
<dbReference type="InterPro" id="IPR050121">
    <property type="entry name" value="Cytochrome_P450_monoxygenase"/>
</dbReference>
<evidence type="ECO:0000256" key="7">
    <source>
        <dbReference type="SAM" id="MobiDB-lite"/>
    </source>
</evidence>
<dbReference type="PANTHER" id="PTHR24305">
    <property type="entry name" value="CYTOCHROME P450"/>
    <property type="match status" value="1"/>
</dbReference>
<dbReference type="PANTHER" id="PTHR24305:SF166">
    <property type="entry name" value="CYTOCHROME P450 12A4, MITOCHONDRIAL-RELATED"/>
    <property type="match status" value="1"/>
</dbReference>
<gene>
    <name evidence="8" type="ORF">BDY21DRAFT_72380</name>
</gene>
<dbReference type="AlphaFoldDB" id="A0A6A6NU35"/>
<evidence type="ECO:0000256" key="4">
    <source>
        <dbReference type="ARBA" id="ARBA00023004"/>
    </source>
</evidence>
<dbReference type="GO" id="GO:0020037">
    <property type="term" value="F:heme binding"/>
    <property type="evidence" value="ECO:0007669"/>
    <property type="project" value="InterPro"/>
</dbReference>
<dbReference type="PROSITE" id="PS00086">
    <property type="entry name" value="CYTOCHROME_P450"/>
    <property type="match status" value="1"/>
</dbReference>
<evidence type="ECO:0000256" key="5">
    <source>
        <dbReference type="PIRSR" id="PIRSR602401-1"/>
    </source>
</evidence>
<dbReference type="GO" id="GO:0016705">
    <property type="term" value="F:oxidoreductase activity, acting on paired donors, with incorporation or reduction of molecular oxygen"/>
    <property type="evidence" value="ECO:0007669"/>
    <property type="project" value="InterPro"/>
</dbReference>
<keyword evidence="5 6" id="KW-0349">Heme</keyword>
<proteinExistence type="inferred from homology"/>
<evidence type="ECO:0000256" key="6">
    <source>
        <dbReference type="RuleBase" id="RU000461"/>
    </source>
</evidence>
<keyword evidence="6" id="KW-0560">Oxidoreductase</keyword>
<evidence type="ECO:0000313" key="8">
    <source>
        <dbReference type="EMBL" id="KAF2455261.1"/>
    </source>
</evidence>
<comment type="similarity">
    <text evidence="2 6">Belongs to the cytochrome P450 family.</text>
</comment>
<sequence>MIALWIAIVSVVAYILHSWRCLARNIAAAKRSGLPYVVQPIYTFNRAWLVTHRIWLPLLRKLPSAWTCPWIEFLDPDWPWSIKFNPFEQLGCDVFLAVSPKKCAAFVGSPEAINQITARRNDFPKPVWLYKNIDVYGKNVVSSEGMVWRQHRKITSPSFSERNNGLVWEETVHQVQSMIAGWIGKGPVGAKTIQSPAADAMRATLHIISRAGFGVRLLWPHEESGLDRCSVKRDGYTSTNTPSPGHSMSYSHAMTQLLENVMWIPVLPLWFLARSPFRVHRLAHEACVEWGKYMVDLYQTKKNQLYCGDAEATGGMDILGAMIRGSGLKPEHSRPNNSQKSQTSEGQMLSDSEILGNAFVITLAGHETTSNTIHFSLLLLALNWDSQERLQKDIDRILEGRPVEEWSYEQDFPKLFAGMPGAVMNEELRLIPPILLIPKSTPDDAPQALTVDGKQIVIPAGSDVSLCPMALHRNRKFWPSQPDLDYFRPDRWFVKPAYGLSESPSSDDLTPNAEPEELKPSNGSDVPRSHYQPVKGAFAPFSQGHRSCIGRRFAQVEVVASLAVIFRDYSVELAVDEFASDEEVAKMPPGGAERRRVWQMAAGRAEDLLKNNMSSIITLQMRGAHVPLRLVRRGEERFVFR</sequence>
<accession>A0A6A6NU35</accession>
<dbReference type="InterPro" id="IPR017972">
    <property type="entry name" value="Cyt_P450_CS"/>
</dbReference>
<dbReference type="PRINTS" id="PR00385">
    <property type="entry name" value="P450"/>
</dbReference>
<dbReference type="Proteomes" id="UP000799766">
    <property type="component" value="Unassembled WGS sequence"/>
</dbReference>
<evidence type="ECO:0000256" key="3">
    <source>
        <dbReference type="ARBA" id="ARBA00022723"/>
    </source>
</evidence>
<dbReference type="CDD" id="cd11070">
    <property type="entry name" value="CYP56-like"/>
    <property type="match status" value="1"/>
</dbReference>
<reference evidence="8" key="1">
    <citation type="journal article" date="2020" name="Stud. Mycol.">
        <title>101 Dothideomycetes genomes: a test case for predicting lifestyles and emergence of pathogens.</title>
        <authorList>
            <person name="Haridas S."/>
            <person name="Albert R."/>
            <person name="Binder M."/>
            <person name="Bloem J."/>
            <person name="Labutti K."/>
            <person name="Salamov A."/>
            <person name="Andreopoulos B."/>
            <person name="Baker S."/>
            <person name="Barry K."/>
            <person name="Bills G."/>
            <person name="Bluhm B."/>
            <person name="Cannon C."/>
            <person name="Castanera R."/>
            <person name="Culley D."/>
            <person name="Daum C."/>
            <person name="Ezra D."/>
            <person name="Gonzalez J."/>
            <person name="Henrissat B."/>
            <person name="Kuo A."/>
            <person name="Liang C."/>
            <person name="Lipzen A."/>
            <person name="Lutzoni F."/>
            <person name="Magnuson J."/>
            <person name="Mondo S."/>
            <person name="Nolan M."/>
            <person name="Ohm R."/>
            <person name="Pangilinan J."/>
            <person name="Park H.-J."/>
            <person name="Ramirez L."/>
            <person name="Alfaro M."/>
            <person name="Sun H."/>
            <person name="Tritt A."/>
            <person name="Yoshinaga Y."/>
            <person name="Zwiers L.-H."/>
            <person name="Turgeon B."/>
            <person name="Goodwin S."/>
            <person name="Spatafora J."/>
            <person name="Crous P."/>
            <person name="Grigoriev I."/>
        </authorList>
    </citation>
    <scope>NUCLEOTIDE SEQUENCE</scope>
    <source>
        <strain evidence="8">ATCC 16933</strain>
    </source>
</reference>
<comment type="cofactor">
    <cofactor evidence="1 5">
        <name>heme</name>
        <dbReference type="ChEBI" id="CHEBI:30413"/>
    </cofactor>
</comment>
<dbReference type="Gene3D" id="1.10.630.10">
    <property type="entry name" value="Cytochrome P450"/>
    <property type="match status" value="1"/>
</dbReference>
<dbReference type="GO" id="GO:0004497">
    <property type="term" value="F:monooxygenase activity"/>
    <property type="evidence" value="ECO:0007669"/>
    <property type="project" value="UniProtKB-KW"/>
</dbReference>
<protein>
    <submittedName>
        <fullName evidence="8">Cytochrome P450</fullName>
    </submittedName>
</protein>
<feature type="region of interest" description="Disordered" evidence="7">
    <location>
        <begin position="327"/>
        <end position="347"/>
    </location>
</feature>
<dbReference type="InterPro" id="IPR002401">
    <property type="entry name" value="Cyt_P450_E_grp-I"/>
</dbReference>
<dbReference type="EMBL" id="MU001687">
    <property type="protein sequence ID" value="KAF2455261.1"/>
    <property type="molecule type" value="Genomic_DNA"/>
</dbReference>
<evidence type="ECO:0000256" key="1">
    <source>
        <dbReference type="ARBA" id="ARBA00001971"/>
    </source>
</evidence>
<dbReference type="SUPFAM" id="SSF48264">
    <property type="entry name" value="Cytochrome P450"/>
    <property type="match status" value="1"/>
</dbReference>
<feature type="binding site" description="axial binding residue" evidence="5">
    <location>
        <position position="548"/>
    </location>
    <ligand>
        <name>heme</name>
        <dbReference type="ChEBI" id="CHEBI:30413"/>
    </ligand>
    <ligandPart>
        <name>Fe</name>
        <dbReference type="ChEBI" id="CHEBI:18248"/>
    </ligandPart>
</feature>
<feature type="compositionally biased region" description="Polar residues" evidence="7">
    <location>
        <begin position="335"/>
        <end position="347"/>
    </location>
</feature>
<dbReference type="InterPro" id="IPR001128">
    <property type="entry name" value="Cyt_P450"/>
</dbReference>
<evidence type="ECO:0000313" key="9">
    <source>
        <dbReference type="Proteomes" id="UP000799766"/>
    </source>
</evidence>
<dbReference type="PRINTS" id="PR00463">
    <property type="entry name" value="EP450I"/>
</dbReference>